<accession>A0ABW1H1P4</accession>
<evidence type="ECO:0000313" key="2">
    <source>
        <dbReference type="Proteomes" id="UP001596226"/>
    </source>
</evidence>
<dbReference type="Proteomes" id="UP001596226">
    <property type="component" value="Unassembled WGS sequence"/>
</dbReference>
<sequence>MPDGRDSDIITRIGQILMSILPDNAVTITVNGEADVDYANAALELRSPDGTVFYFGWDDNPDDAVDEIADLLIDLRQVMAEDGSEPWYGFTMAVQRDGTFEVDFSYEPPTD</sequence>
<name>A0ABW1H1P4_9ACTN</name>
<dbReference type="InterPro" id="IPR006728">
    <property type="entry name" value="YezG-like"/>
</dbReference>
<dbReference type="SUPFAM" id="SSF160424">
    <property type="entry name" value="BH3703-like"/>
    <property type="match status" value="1"/>
</dbReference>
<dbReference type="EMBL" id="JBHSQS010000003">
    <property type="protein sequence ID" value="MFC5922858.1"/>
    <property type="molecule type" value="Genomic_DNA"/>
</dbReference>
<gene>
    <name evidence="1" type="ORF">ACFQGL_05825</name>
</gene>
<dbReference type="RefSeq" id="WP_377506481.1">
    <property type="nucleotide sequence ID" value="NZ_JBHSQS010000003.1"/>
</dbReference>
<keyword evidence="2" id="KW-1185">Reference proteome</keyword>
<reference evidence="2" key="1">
    <citation type="journal article" date="2019" name="Int. J. Syst. Evol. Microbiol.">
        <title>The Global Catalogue of Microorganisms (GCM) 10K type strain sequencing project: providing services to taxonomists for standard genome sequencing and annotation.</title>
        <authorList>
            <consortium name="The Broad Institute Genomics Platform"/>
            <consortium name="The Broad Institute Genome Sequencing Center for Infectious Disease"/>
            <person name="Wu L."/>
            <person name="Ma J."/>
        </authorList>
    </citation>
    <scope>NUCLEOTIDE SEQUENCE [LARGE SCALE GENOMIC DNA]</scope>
    <source>
        <strain evidence="2">CGMCC 4.7144</strain>
    </source>
</reference>
<protein>
    <submittedName>
        <fullName evidence="1">Immunity protein YezG family protein</fullName>
    </submittedName>
</protein>
<dbReference type="InterPro" id="IPR036170">
    <property type="entry name" value="YezG-like_sf"/>
</dbReference>
<dbReference type="Pfam" id="PF04634">
    <property type="entry name" value="YezG-like"/>
    <property type="match status" value="1"/>
</dbReference>
<evidence type="ECO:0000313" key="1">
    <source>
        <dbReference type="EMBL" id="MFC5922858.1"/>
    </source>
</evidence>
<comment type="caution">
    <text evidence="1">The sequence shown here is derived from an EMBL/GenBank/DDBJ whole genome shotgun (WGS) entry which is preliminary data.</text>
</comment>
<dbReference type="Gene3D" id="3.30.500.20">
    <property type="entry name" value="BH3703-like domains"/>
    <property type="match status" value="1"/>
</dbReference>
<organism evidence="1 2">
    <name type="scientific">Micromonospora vulcania</name>
    <dbReference type="NCBI Taxonomy" id="1441873"/>
    <lineage>
        <taxon>Bacteria</taxon>
        <taxon>Bacillati</taxon>
        <taxon>Actinomycetota</taxon>
        <taxon>Actinomycetes</taxon>
        <taxon>Micromonosporales</taxon>
        <taxon>Micromonosporaceae</taxon>
        <taxon>Micromonospora</taxon>
    </lineage>
</organism>
<proteinExistence type="predicted"/>